<organism evidence="2 3">
    <name type="scientific">Paraclostridium sordellii</name>
    <name type="common">Clostridium sordellii</name>
    <dbReference type="NCBI Taxonomy" id="1505"/>
    <lineage>
        <taxon>Bacteria</taxon>
        <taxon>Bacillati</taxon>
        <taxon>Bacillota</taxon>
        <taxon>Clostridia</taxon>
        <taxon>Peptostreptococcales</taxon>
        <taxon>Peptostreptococcaceae</taxon>
        <taxon>Paraclostridium</taxon>
    </lineage>
</organism>
<feature type="domain" description="DUF7832" evidence="1">
    <location>
        <begin position="2"/>
        <end position="120"/>
    </location>
</feature>
<evidence type="ECO:0000313" key="2">
    <source>
        <dbReference type="EMBL" id="CEO35950.1"/>
    </source>
</evidence>
<sequence length="148" mass="18122">MIIDSMDWHYRDNYPDNLDEVHAATHIGIFLGWIIENNLESEILRNILKEDIEKFKKRKITGRQIFLNKCNRVLDDKFIDKKALEFTLGYYLSSREDYCQYIADYNEVFKDYNLNSSYEVEDIWDNYYKMFSVIDKRYNYYKNEINKE</sequence>
<accession>A0A9P1L5A6</accession>
<evidence type="ECO:0000259" key="1">
    <source>
        <dbReference type="Pfam" id="PF25191"/>
    </source>
</evidence>
<dbReference type="Proteomes" id="UP000049685">
    <property type="component" value="Unassembled WGS sequence"/>
</dbReference>
<evidence type="ECO:0000313" key="3">
    <source>
        <dbReference type="Proteomes" id="UP000049685"/>
    </source>
</evidence>
<comment type="caution">
    <text evidence="2">The sequence shown here is derived from an EMBL/GenBank/DDBJ whole genome shotgun (WGS) entry which is preliminary data.</text>
</comment>
<dbReference type="EMBL" id="CDNY01000028">
    <property type="protein sequence ID" value="CEO35950.1"/>
    <property type="molecule type" value="Genomic_DNA"/>
</dbReference>
<name>A0A9P1L5A6_PARSO</name>
<protein>
    <recommendedName>
        <fullName evidence="1">DUF7832 domain-containing protein</fullName>
    </recommendedName>
</protein>
<dbReference type="InterPro" id="IPR057154">
    <property type="entry name" value="DUF7832"/>
</dbReference>
<proteinExistence type="predicted"/>
<dbReference type="RefSeq" id="WP_057559367.1">
    <property type="nucleotide sequence ID" value="NZ_CDNY01000028.1"/>
</dbReference>
<dbReference type="Pfam" id="PF25191">
    <property type="entry name" value="DUF7832"/>
    <property type="match status" value="1"/>
</dbReference>
<reference evidence="3" key="1">
    <citation type="submission" date="2015-01" db="EMBL/GenBank/DDBJ databases">
        <authorList>
            <person name="Aslett A.Martin."/>
            <person name="De Silva Nishadi"/>
        </authorList>
    </citation>
    <scope>NUCLEOTIDE SEQUENCE [LARGE SCALE GENOMIC DNA]</scope>
    <source>
        <strain evidence="3">UMC4404</strain>
    </source>
</reference>
<gene>
    <name evidence="2" type="ORF">UMC4404_29131</name>
</gene>
<dbReference type="AlphaFoldDB" id="A0A9P1L5A6"/>